<gene>
    <name evidence="2" type="ORF">GCM10010995_16440</name>
</gene>
<feature type="signal peptide" evidence="1">
    <location>
        <begin position="1"/>
        <end position="22"/>
    </location>
</feature>
<comment type="caution">
    <text evidence="2">The sequence shown here is derived from an EMBL/GenBank/DDBJ whole genome shotgun (WGS) entry which is preliminary data.</text>
</comment>
<dbReference type="EMBL" id="BMJS01000018">
    <property type="protein sequence ID" value="GGF99851.1"/>
    <property type="molecule type" value="Genomic_DNA"/>
</dbReference>
<keyword evidence="1" id="KW-0732">Signal</keyword>
<proteinExistence type="predicted"/>
<sequence>MKFKLLSLAFISIFGVANIGLATQNNNVNLTGISVSDINQQTGTTVYGYTNGLQQFPILVTLNFDGQPDEDTQQHIWDRIGLYITNAQGVDQQNPYKLSLTHDEQGANTACQQDLFAKLQDGNLNSYTWREGVPFLDGSYTDASAKLHIDWTPNQWLNINNGQGSMCITSIQNQNLKTGTYEHPNNQNMMLFSRNALGDNPSSISRIFYVQLRAQQQLPQMNIYGIDLQGDVPVSTSQYAILASSLPTNDVINGAPCFTQTSLPLPQNKDDSLDLHIALGYQIMHNNMLSSGHILYARVNKNTSGETVSTLQFGMYGCQEPFTASQTQNIGTNANGANLTDPNNYNYFDYDNTGIYTKCPLGDNQCQGDNRSKLITYIKAANFACSNVLIHPTMDQFTQAYFNRSDSDDAKQGASSVGLDVGGNDKLVYLGWARPENYPGDVQMFIYDDFGNFKSINTSAPISLSKTGDLYYNQLNGNTSMQQCTIH</sequence>
<accession>A0A8J3E9A4</accession>
<organism evidence="2 3">
    <name type="scientific">Cysteiniphilum litorale</name>
    <dbReference type="NCBI Taxonomy" id="2056700"/>
    <lineage>
        <taxon>Bacteria</taxon>
        <taxon>Pseudomonadati</taxon>
        <taxon>Pseudomonadota</taxon>
        <taxon>Gammaproteobacteria</taxon>
        <taxon>Thiotrichales</taxon>
        <taxon>Fastidiosibacteraceae</taxon>
        <taxon>Cysteiniphilum</taxon>
    </lineage>
</organism>
<evidence type="ECO:0000256" key="1">
    <source>
        <dbReference type="SAM" id="SignalP"/>
    </source>
</evidence>
<name>A0A8J3E9A4_9GAMM</name>
<keyword evidence="3" id="KW-1185">Reference proteome</keyword>
<dbReference type="RefSeq" id="WP_117002920.1">
    <property type="nucleotide sequence ID" value="NZ_BMJS01000018.1"/>
</dbReference>
<feature type="chain" id="PRO_5035211657" evidence="1">
    <location>
        <begin position="23"/>
        <end position="487"/>
    </location>
</feature>
<protein>
    <submittedName>
        <fullName evidence="2">Uncharacterized protein</fullName>
    </submittedName>
</protein>
<reference evidence="2" key="2">
    <citation type="submission" date="2020-09" db="EMBL/GenBank/DDBJ databases">
        <authorList>
            <person name="Sun Q."/>
            <person name="Zhou Y."/>
        </authorList>
    </citation>
    <scope>NUCLEOTIDE SEQUENCE</scope>
    <source>
        <strain evidence="2">CGMCC 1.15758</strain>
    </source>
</reference>
<evidence type="ECO:0000313" key="2">
    <source>
        <dbReference type="EMBL" id="GGF99851.1"/>
    </source>
</evidence>
<dbReference type="AlphaFoldDB" id="A0A8J3E9A4"/>
<dbReference type="Proteomes" id="UP000636949">
    <property type="component" value="Unassembled WGS sequence"/>
</dbReference>
<reference evidence="2" key="1">
    <citation type="journal article" date="2014" name="Int. J. Syst. Evol. Microbiol.">
        <title>Complete genome sequence of Corynebacterium casei LMG S-19264T (=DSM 44701T), isolated from a smear-ripened cheese.</title>
        <authorList>
            <consortium name="US DOE Joint Genome Institute (JGI-PGF)"/>
            <person name="Walter F."/>
            <person name="Albersmeier A."/>
            <person name="Kalinowski J."/>
            <person name="Ruckert C."/>
        </authorList>
    </citation>
    <scope>NUCLEOTIDE SEQUENCE</scope>
    <source>
        <strain evidence="2">CGMCC 1.15758</strain>
    </source>
</reference>
<evidence type="ECO:0000313" key="3">
    <source>
        <dbReference type="Proteomes" id="UP000636949"/>
    </source>
</evidence>